<dbReference type="EMBL" id="CM037614">
    <property type="protein sequence ID" value="KAH8016671.1"/>
    <property type="molecule type" value="Genomic_DNA"/>
</dbReference>
<reference evidence="1" key="1">
    <citation type="submission" date="2021-08" db="EMBL/GenBank/DDBJ databases">
        <title>The first chromosome-level gecko genome reveals the dynamic sex chromosomes of Neotropical dwarf geckos (Sphaerodactylidae: Sphaerodactylus).</title>
        <authorList>
            <person name="Pinto B.J."/>
            <person name="Keating S.E."/>
            <person name="Gamble T."/>
        </authorList>
    </citation>
    <scope>NUCLEOTIDE SEQUENCE</scope>
    <source>
        <strain evidence="1">TG3544</strain>
    </source>
</reference>
<sequence length="192" mass="20883">MYVSPVVEPVSLDIRQALGRSITLRCTMLKGSPMKVATAVWRINGSLLTVPPVEQQEYSEYKVNNVSRETSGNYECSISNDVGVATCLFQVRDPGPPCRAVVEISKVTELLGSSEEQPPPRESALAHLPYLAQVPSTMALIRPLPLACPGSTIHPCQLNCTSVLPPLSSKALEDRGPQRMLQLSLHEGHSRP</sequence>
<name>A0ACB8GBJ9_9SAUR</name>
<keyword evidence="2" id="KW-1185">Reference proteome</keyword>
<organism evidence="1 2">
    <name type="scientific">Sphaerodactylus townsendi</name>
    <dbReference type="NCBI Taxonomy" id="933632"/>
    <lineage>
        <taxon>Eukaryota</taxon>
        <taxon>Metazoa</taxon>
        <taxon>Chordata</taxon>
        <taxon>Craniata</taxon>
        <taxon>Vertebrata</taxon>
        <taxon>Euteleostomi</taxon>
        <taxon>Lepidosauria</taxon>
        <taxon>Squamata</taxon>
        <taxon>Bifurcata</taxon>
        <taxon>Gekkota</taxon>
        <taxon>Sphaerodactylidae</taxon>
        <taxon>Sphaerodactylus</taxon>
    </lineage>
</organism>
<comment type="caution">
    <text evidence="1">The sequence shown here is derived from an EMBL/GenBank/DDBJ whole genome shotgun (WGS) entry which is preliminary data.</text>
</comment>
<evidence type="ECO:0000313" key="1">
    <source>
        <dbReference type="EMBL" id="KAH8016671.1"/>
    </source>
</evidence>
<dbReference type="Proteomes" id="UP000827872">
    <property type="component" value="Linkage Group LG01"/>
</dbReference>
<accession>A0ACB8GBJ9</accession>
<gene>
    <name evidence="1" type="ORF">K3G42_021545</name>
</gene>
<proteinExistence type="predicted"/>
<protein>
    <submittedName>
        <fullName evidence="1">Uncharacterized protein</fullName>
    </submittedName>
</protein>
<evidence type="ECO:0000313" key="2">
    <source>
        <dbReference type="Proteomes" id="UP000827872"/>
    </source>
</evidence>